<organism evidence="20 21">
    <name type="scientific">Allacma fusca</name>
    <dbReference type="NCBI Taxonomy" id="39272"/>
    <lineage>
        <taxon>Eukaryota</taxon>
        <taxon>Metazoa</taxon>
        <taxon>Ecdysozoa</taxon>
        <taxon>Arthropoda</taxon>
        <taxon>Hexapoda</taxon>
        <taxon>Collembola</taxon>
        <taxon>Symphypleona</taxon>
        <taxon>Sminthuridae</taxon>
        <taxon>Allacma</taxon>
    </lineage>
</organism>
<dbReference type="Pfam" id="PF00953">
    <property type="entry name" value="Glycos_transf_4"/>
    <property type="match status" value="1"/>
</dbReference>
<dbReference type="OrthoDB" id="10262326at2759"/>
<evidence type="ECO:0000256" key="2">
    <source>
        <dbReference type="ARBA" id="ARBA00004477"/>
    </source>
</evidence>
<keyword evidence="7" id="KW-0328">Glycosyltransferase</keyword>
<evidence type="ECO:0000256" key="14">
    <source>
        <dbReference type="ARBA" id="ARBA00023136"/>
    </source>
</evidence>
<dbReference type="PANTHER" id="PTHR10571">
    <property type="entry name" value="UDP-N-ACETYLGLUCOSAMINE--DOLICHYL-PHOSPHATE N-ACETYLGLUCOSAMINEPHOSPHOTRANSFERASE"/>
    <property type="match status" value="1"/>
</dbReference>
<evidence type="ECO:0000256" key="11">
    <source>
        <dbReference type="ARBA" id="ARBA00022824"/>
    </source>
</evidence>
<evidence type="ECO:0000256" key="13">
    <source>
        <dbReference type="ARBA" id="ARBA00022989"/>
    </source>
</evidence>
<keyword evidence="12" id="KW-0460">Magnesium</keyword>
<evidence type="ECO:0000313" key="20">
    <source>
        <dbReference type="EMBL" id="CAG7718734.1"/>
    </source>
</evidence>
<evidence type="ECO:0000256" key="18">
    <source>
        <dbReference type="ARBA" id="ARBA00045078"/>
    </source>
</evidence>
<keyword evidence="9 19" id="KW-0812">Transmembrane</keyword>
<evidence type="ECO:0000256" key="12">
    <source>
        <dbReference type="ARBA" id="ARBA00022842"/>
    </source>
</evidence>
<dbReference type="PANTHER" id="PTHR10571:SF0">
    <property type="entry name" value="UDP-N-ACETYLGLUCOSAMINE--DOLICHYL-PHOSPHATE N-ACETYLGLUCOSAMINEPHOSPHOTRANSFERASE"/>
    <property type="match status" value="1"/>
</dbReference>
<keyword evidence="11" id="KW-0256">Endoplasmic reticulum</keyword>
<dbReference type="GO" id="GO:0003975">
    <property type="term" value="F:UDP-N-acetylglucosamine-dolichyl-phosphate N-acetylglucosaminephosphotransferase activity"/>
    <property type="evidence" value="ECO:0007669"/>
    <property type="project" value="UniProtKB-EC"/>
</dbReference>
<dbReference type="GO" id="GO:0005789">
    <property type="term" value="C:endoplasmic reticulum membrane"/>
    <property type="evidence" value="ECO:0007669"/>
    <property type="project" value="UniProtKB-SubCell"/>
</dbReference>
<dbReference type="InterPro" id="IPR033895">
    <property type="entry name" value="GPT"/>
</dbReference>
<evidence type="ECO:0000256" key="19">
    <source>
        <dbReference type="SAM" id="Phobius"/>
    </source>
</evidence>
<dbReference type="CDD" id="cd06855">
    <property type="entry name" value="GT_GPT_euk"/>
    <property type="match status" value="1"/>
</dbReference>
<feature type="transmembrane region" description="Helical" evidence="19">
    <location>
        <begin position="27"/>
        <end position="44"/>
    </location>
</feature>
<evidence type="ECO:0000313" key="21">
    <source>
        <dbReference type="Proteomes" id="UP000708208"/>
    </source>
</evidence>
<dbReference type="AlphaFoldDB" id="A0A8J2K2L4"/>
<evidence type="ECO:0000256" key="5">
    <source>
        <dbReference type="ARBA" id="ARBA00013225"/>
    </source>
</evidence>
<dbReference type="Proteomes" id="UP000708208">
    <property type="component" value="Unassembled WGS sequence"/>
</dbReference>
<dbReference type="InterPro" id="IPR000715">
    <property type="entry name" value="Glycosyl_transferase_4"/>
</dbReference>
<keyword evidence="10" id="KW-0479">Metal-binding</keyword>
<dbReference type="EC" id="2.7.8.15" evidence="5"/>
<dbReference type="GO" id="GO:0006488">
    <property type="term" value="P:dolichol-linked oligosaccharide biosynthetic process"/>
    <property type="evidence" value="ECO:0007669"/>
    <property type="project" value="InterPro"/>
</dbReference>
<evidence type="ECO:0000256" key="17">
    <source>
        <dbReference type="ARBA" id="ARBA00044717"/>
    </source>
</evidence>
<feature type="transmembrane region" description="Helical" evidence="19">
    <location>
        <begin position="168"/>
        <end position="185"/>
    </location>
</feature>
<keyword evidence="14 19" id="KW-0472">Membrane</keyword>
<evidence type="ECO:0000256" key="3">
    <source>
        <dbReference type="ARBA" id="ARBA00004922"/>
    </source>
</evidence>
<keyword evidence="8" id="KW-0808">Transferase</keyword>
<evidence type="ECO:0000256" key="4">
    <source>
        <dbReference type="ARBA" id="ARBA00009317"/>
    </source>
</evidence>
<dbReference type="GO" id="GO:0016757">
    <property type="term" value="F:glycosyltransferase activity"/>
    <property type="evidence" value="ECO:0007669"/>
    <property type="project" value="UniProtKB-KW"/>
</dbReference>
<feature type="transmembrane region" description="Helical" evidence="19">
    <location>
        <begin position="95"/>
        <end position="116"/>
    </location>
</feature>
<dbReference type="GO" id="GO:0046872">
    <property type="term" value="F:metal ion binding"/>
    <property type="evidence" value="ECO:0007669"/>
    <property type="project" value="UniProtKB-KW"/>
</dbReference>
<reference evidence="20" key="1">
    <citation type="submission" date="2021-06" db="EMBL/GenBank/DDBJ databases">
        <authorList>
            <person name="Hodson N. C."/>
            <person name="Mongue J. A."/>
            <person name="Jaron S. K."/>
        </authorList>
    </citation>
    <scope>NUCLEOTIDE SEQUENCE</scope>
</reference>
<evidence type="ECO:0000256" key="6">
    <source>
        <dbReference type="ARBA" id="ARBA00017659"/>
    </source>
</evidence>
<evidence type="ECO:0000256" key="1">
    <source>
        <dbReference type="ARBA" id="ARBA00001946"/>
    </source>
</evidence>
<gene>
    <name evidence="20" type="ORF">AFUS01_LOCUS8105</name>
</gene>
<keyword evidence="21" id="KW-1185">Reference proteome</keyword>
<feature type="transmembrane region" description="Helical" evidence="19">
    <location>
        <begin position="64"/>
        <end position="83"/>
    </location>
</feature>
<protein>
    <recommendedName>
        <fullName evidence="6">UDP-N-acetylglucosamine--dolichyl-phosphate N-acetylglucosaminephosphotransferase</fullName>
        <ecNumber evidence="5">2.7.8.15</ecNumber>
    </recommendedName>
    <alternativeName>
        <fullName evidence="15">GlcNAc-1-P transferase</fullName>
    </alternativeName>
    <alternativeName>
        <fullName evidence="16">N-acetylglucosamine-1-phosphate transferase</fullName>
    </alternativeName>
</protein>
<accession>A0A8J2K2L4</accession>
<comment type="cofactor">
    <cofactor evidence="1">
        <name>Mg(2+)</name>
        <dbReference type="ChEBI" id="CHEBI:18420"/>
    </cofactor>
</comment>
<evidence type="ECO:0000256" key="10">
    <source>
        <dbReference type="ARBA" id="ARBA00022723"/>
    </source>
</evidence>
<feature type="transmembrane region" description="Helical" evidence="19">
    <location>
        <begin position="191"/>
        <end position="210"/>
    </location>
</feature>
<comment type="pathway">
    <text evidence="3">Protein modification; protein glycosylation.</text>
</comment>
<evidence type="ECO:0000256" key="16">
    <source>
        <dbReference type="ARBA" id="ARBA00033238"/>
    </source>
</evidence>
<feature type="transmembrane region" description="Helical" evidence="19">
    <location>
        <begin position="136"/>
        <end position="156"/>
    </location>
</feature>
<evidence type="ECO:0000256" key="9">
    <source>
        <dbReference type="ARBA" id="ARBA00022692"/>
    </source>
</evidence>
<comment type="similarity">
    <text evidence="4">Belongs to the glycosyltransferase 4 family.</text>
</comment>
<evidence type="ECO:0000256" key="8">
    <source>
        <dbReference type="ARBA" id="ARBA00022679"/>
    </source>
</evidence>
<evidence type="ECO:0000256" key="7">
    <source>
        <dbReference type="ARBA" id="ARBA00022676"/>
    </source>
</evidence>
<comment type="subcellular location">
    <subcellularLocation>
        <location evidence="2">Endoplasmic reticulum membrane</location>
        <topology evidence="2">Multi-pass membrane protein</topology>
    </subcellularLocation>
</comment>
<comment type="catalytic activity">
    <reaction evidence="18">
        <text>a di-trans,poly-cis-dolichyl phosphate + UDP-N-acetyl-alpha-D-glucosamine = an N-acetyl-alpha-D-glucosaminyl-diphospho-di-trans,poly-cis-dolichol + UMP</text>
        <dbReference type="Rhea" id="RHEA:13289"/>
        <dbReference type="Rhea" id="RHEA-COMP:19498"/>
        <dbReference type="Rhea" id="RHEA-COMP:19507"/>
        <dbReference type="ChEBI" id="CHEBI:57683"/>
        <dbReference type="ChEBI" id="CHEBI:57705"/>
        <dbReference type="ChEBI" id="CHEBI:57865"/>
        <dbReference type="ChEBI" id="CHEBI:58427"/>
        <dbReference type="EC" id="2.7.8.15"/>
    </reaction>
    <physiologicalReaction direction="left-to-right" evidence="18">
        <dbReference type="Rhea" id="RHEA:13290"/>
    </physiologicalReaction>
</comment>
<name>A0A8J2K2L4_9HEXA</name>
<proteinExistence type="inferred from homology"/>
<comment type="caution">
    <text evidence="20">The sequence shown here is derived from an EMBL/GenBank/DDBJ whole genome shotgun (WGS) entry which is preliminary data.</text>
</comment>
<sequence>MLFIFINVYYCFSSAAGDRLGPKIPEAVGMLCGCVYLICMFLFIPARFGQDFIVNKDNFPHQELVEYITALLAVTCIILLGFADDVLDIPWRVKLLLPAIAALPILLVYYATYDITYVIVPKPLRSFLGQSVDLGWLYYVYMGMVVVFSTNAINILAGINGLECGQSFVIAASVLAYNCLEIYMGDAPSHAHIFSIHLLLPFLMTTAALLRFNWY</sequence>
<evidence type="ECO:0000256" key="15">
    <source>
        <dbReference type="ARBA" id="ARBA00029567"/>
    </source>
</evidence>
<comment type="function">
    <text evidence="17">UDP-N-acetylglucosamine--dolichyl-phosphate N-acetylglucosaminephosphotransferase that operates in the biosynthetic pathway of dolichol-linked oligosaccharides, the glycan precursors employed in protein asparagine (N)-glycosylation. The assembly of dolichol-linked oligosaccharides begins on the cytosolic side of the endoplasmic reticulum membrane and finishes in its lumen. The sequential addition of sugars to dolichol pyrophosphate produces dolichol-linked oligosaccharides containing fourteen sugars, including two GlcNAcs, nine mannoses and three glucoses. Once assembled, the oligosaccharide is transferred from the lipid to nascent proteins by oligosaccharyltransferases. Catalyzes the initial step of dolichol-linked oligosaccharide biosynthesis, transfering GlcNAc-1-P from cytosolic UDP-GlcNAc onto the carrier lipid dolichyl phosphate (P-dolichol), yielding GlcNAc-P-P-dolichol embedded in the cytoplasmic leaflet of the endoplasmic reticulum membrane.</text>
</comment>
<keyword evidence="13 19" id="KW-1133">Transmembrane helix</keyword>
<dbReference type="EMBL" id="CAJVCH010055634">
    <property type="protein sequence ID" value="CAG7718734.1"/>
    <property type="molecule type" value="Genomic_DNA"/>
</dbReference>